<evidence type="ECO:0000256" key="6">
    <source>
        <dbReference type="ARBA" id="ARBA00034496"/>
    </source>
</evidence>
<evidence type="ECO:0000256" key="2">
    <source>
        <dbReference type="ARBA" id="ARBA00022448"/>
    </source>
</evidence>
<comment type="cofactor">
    <cofactor evidence="1">
        <name>heme</name>
        <dbReference type="ChEBI" id="CHEBI:30413"/>
    </cofactor>
</comment>
<dbReference type="SUPFAM" id="SSF46458">
    <property type="entry name" value="Globin-like"/>
    <property type="match status" value="1"/>
</dbReference>
<accession>A0A8D4VRE2</accession>
<name>A0A8D4VRE2_9GAMM</name>
<dbReference type="GO" id="GO:0020037">
    <property type="term" value="F:heme binding"/>
    <property type="evidence" value="ECO:0007669"/>
    <property type="project" value="InterPro"/>
</dbReference>
<dbReference type="AlphaFoldDB" id="A0A8D4VRE2"/>
<dbReference type="Gene3D" id="1.10.490.10">
    <property type="entry name" value="Globins"/>
    <property type="match status" value="1"/>
</dbReference>
<organism evidence="7 8">
    <name type="scientific">Methylogaea oryzae</name>
    <dbReference type="NCBI Taxonomy" id="1295382"/>
    <lineage>
        <taxon>Bacteria</taxon>
        <taxon>Pseudomonadati</taxon>
        <taxon>Pseudomonadota</taxon>
        <taxon>Gammaproteobacteria</taxon>
        <taxon>Methylococcales</taxon>
        <taxon>Methylococcaceae</taxon>
        <taxon>Methylogaea</taxon>
    </lineage>
</organism>
<protein>
    <submittedName>
        <fullName evidence="7">Globin</fullName>
    </submittedName>
</protein>
<dbReference type="Proteomes" id="UP000824988">
    <property type="component" value="Chromosome"/>
</dbReference>
<dbReference type="GO" id="GO:0019825">
    <property type="term" value="F:oxygen binding"/>
    <property type="evidence" value="ECO:0007669"/>
    <property type="project" value="InterPro"/>
</dbReference>
<dbReference type="InterPro" id="IPR019795">
    <property type="entry name" value="Globin_bac-like_CS"/>
</dbReference>
<dbReference type="PANTHER" id="PTHR47366">
    <property type="entry name" value="TWO-ON-TWO HEMOGLOBIN-3"/>
    <property type="match status" value="1"/>
</dbReference>
<evidence type="ECO:0000256" key="1">
    <source>
        <dbReference type="ARBA" id="ARBA00001971"/>
    </source>
</evidence>
<dbReference type="GO" id="GO:0005344">
    <property type="term" value="F:oxygen carrier activity"/>
    <property type="evidence" value="ECO:0007669"/>
    <property type="project" value="InterPro"/>
</dbReference>
<dbReference type="CDD" id="cd14773">
    <property type="entry name" value="TrHb2_PhHbO-like_O"/>
    <property type="match status" value="1"/>
</dbReference>
<comment type="similarity">
    <text evidence="6">Belongs to the truncated hemoglobin family. Group II subfamily.</text>
</comment>
<sequence length="132" mass="15315">MSEPEQPTAYEWMGGAENLLDLVTRFYGYMDSLPEAAPIRAMHAADLDGARQKLFKFLSGWLGGPNLYWEEYGHPRLRMRHFPFPIGPAERDQWLLCMRRALDDTPMHPQLREAFYTAMTQTAQHMVNQEPS</sequence>
<dbReference type="RefSeq" id="WP_054774135.1">
    <property type="nucleotide sequence ID" value="NZ_AP019782.1"/>
</dbReference>
<dbReference type="KEGG" id="moz:MoryE10_33460"/>
<reference evidence="7" key="1">
    <citation type="submission" date="2019-06" db="EMBL/GenBank/DDBJ databases">
        <title>Complete genome sequence of Methylogaea oryzae strain JCM16910.</title>
        <authorList>
            <person name="Asakawa S."/>
        </authorList>
    </citation>
    <scope>NUCLEOTIDE SEQUENCE</scope>
    <source>
        <strain evidence="7">E10</strain>
    </source>
</reference>
<evidence type="ECO:0000256" key="3">
    <source>
        <dbReference type="ARBA" id="ARBA00022617"/>
    </source>
</evidence>
<keyword evidence="3" id="KW-0349">Heme</keyword>
<dbReference type="InterPro" id="IPR012292">
    <property type="entry name" value="Globin/Proto"/>
</dbReference>
<proteinExistence type="inferred from homology"/>
<keyword evidence="8" id="KW-1185">Reference proteome</keyword>
<keyword evidence="2" id="KW-0813">Transport</keyword>
<keyword evidence="5" id="KW-0408">Iron</keyword>
<dbReference type="Pfam" id="PF01152">
    <property type="entry name" value="Bac_globin"/>
    <property type="match status" value="1"/>
</dbReference>
<dbReference type="GO" id="GO:0046872">
    <property type="term" value="F:metal ion binding"/>
    <property type="evidence" value="ECO:0007669"/>
    <property type="project" value="UniProtKB-KW"/>
</dbReference>
<dbReference type="PROSITE" id="PS01213">
    <property type="entry name" value="GLOBIN_FAM_2"/>
    <property type="match status" value="1"/>
</dbReference>
<evidence type="ECO:0000256" key="5">
    <source>
        <dbReference type="ARBA" id="ARBA00023004"/>
    </source>
</evidence>
<evidence type="ECO:0000313" key="8">
    <source>
        <dbReference type="Proteomes" id="UP000824988"/>
    </source>
</evidence>
<dbReference type="InterPro" id="IPR009050">
    <property type="entry name" value="Globin-like_sf"/>
</dbReference>
<evidence type="ECO:0000256" key="4">
    <source>
        <dbReference type="ARBA" id="ARBA00022723"/>
    </source>
</evidence>
<dbReference type="InterPro" id="IPR044203">
    <property type="entry name" value="GlbO/GLB3-like"/>
</dbReference>
<dbReference type="PANTHER" id="PTHR47366:SF1">
    <property type="entry name" value="TWO-ON-TWO HEMOGLOBIN-3"/>
    <property type="match status" value="1"/>
</dbReference>
<dbReference type="InterPro" id="IPR001486">
    <property type="entry name" value="Hemoglobin_trunc"/>
</dbReference>
<evidence type="ECO:0000313" key="7">
    <source>
        <dbReference type="EMBL" id="BBL72740.1"/>
    </source>
</evidence>
<keyword evidence="4" id="KW-0479">Metal-binding</keyword>
<dbReference type="EMBL" id="AP019782">
    <property type="protein sequence ID" value="BBL72740.1"/>
    <property type="molecule type" value="Genomic_DNA"/>
</dbReference>
<gene>
    <name evidence="7" type="ORF">MoryE10_33460</name>
</gene>